<dbReference type="SMART" id="SM00072">
    <property type="entry name" value="GuKc"/>
    <property type="match status" value="1"/>
</dbReference>
<feature type="domain" description="SH3" evidence="4">
    <location>
        <begin position="432"/>
        <end position="502"/>
    </location>
</feature>
<dbReference type="InterPro" id="IPR050716">
    <property type="entry name" value="MAGUK"/>
</dbReference>
<evidence type="ECO:0000256" key="3">
    <source>
        <dbReference type="PROSITE-ProRule" id="PRU00192"/>
    </source>
</evidence>
<gene>
    <name evidence="8" type="ORF">PMEA_00026929</name>
</gene>
<evidence type="ECO:0000256" key="2">
    <source>
        <dbReference type="ARBA" id="ARBA00022443"/>
    </source>
</evidence>
<dbReference type="FunFam" id="3.30.63.10:FF:000002">
    <property type="entry name" value="Guanylate kinase 1"/>
    <property type="match status" value="1"/>
</dbReference>
<dbReference type="EMBL" id="CALNXJ010000052">
    <property type="protein sequence ID" value="CAH3153039.1"/>
    <property type="molecule type" value="Genomic_DNA"/>
</dbReference>
<dbReference type="SMART" id="SM00326">
    <property type="entry name" value="SH3"/>
    <property type="match status" value="1"/>
</dbReference>
<feature type="domain" description="Guanylate kinase-like" evidence="5">
    <location>
        <begin position="568"/>
        <end position="761"/>
    </location>
</feature>
<dbReference type="InterPro" id="IPR001478">
    <property type="entry name" value="PDZ"/>
</dbReference>
<dbReference type="PROSITE" id="PS50106">
    <property type="entry name" value="PDZ"/>
    <property type="match status" value="1"/>
</dbReference>
<dbReference type="PROSITE" id="PS51022">
    <property type="entry name" value="L27"/>
    <property type="match status" value="1"/>
</dbReference>
<dbReference type="InterPro" id="IPR027417">
    <property type="entry name" value="P-loop_NTPase"/>
</dbReference>
<keyword evidence="9" id="KW-1185">Reference proteome</keyword>
<feature type="domain" description="L27" evidence="7">
    <location>
        <begin position="61"/>
        <end position="119"/>
    </location>
</feature>
<dbReference type="Gene3D" id="1.10.287.650">
    <property type="entry name" value="L27 domain"/>
    <property type="match status" value="1"/>
</dbReference>
<proteinExistence type="inferred from homology"/>
<dbReference type="InterPro" id="IPR008145">
    <property type="entry name" value="GK/Ca_channel_bsu"/>
</dbReference>
<keyword evidence="2 3" id="KW-0728">SH3 domain</keyword>
<dbReference type="AlphaFoldDB" id="A0AAU9XNA9"/>
<dbReference type="Pfam" id="PF02828">
    <property type="entry name" value="L27"/>
    <property type="match status" value="1"/>
</dbReference>
<dbReference type="PROSITE" id="PS50052">
    <property type="entry name" value="GUANYLATE_KINASE_2"/>
    <property type="match status" value="1"/>
</dbReference>
<dbReference type="InterPro" id="IPR036034">
    <property type="entry name" value="PDZ_sf"/>
</dbReference>
<dbReference type="CDD" id="cd11862">
    <property type="entry name" value="SH3_MPP"/>
    <property type="match status" value="1"/>
</dbReference>
<organism evidence="8 9">
    <name type="scientific">Pocillopora meandrina</name>
    <dbReference type="NCBI Taxonomy" id="46732"/>
    <lineage>
        <taxon>Eukaryota</taxon>
        <taxon>Metazoa</taxon>
        <taxon>Cnidaria</taxon>
        <taxon>Anthozoa</taxon>
        <taxon>Hexacorallia</taxon>
        <taxon>Scleractinia</taxon>
        <taxon>Astrocoeniina</taxon>
        <taxon>Pocilloporidae</taxon>
        <taxon>Pocillopora</taxon>
    </lineage>
</organism>
<dbReference type="PROSITE" id="PS00856">
    <property type="entry name" value="GUANYLATE_KINASE_1"/>
    <property type="match status" value="1"/>
</dbReference>
<comment type="similarity">
    <text evidence="1">Belongs to the MAGUK family.</text>
</comment>
<feature type="domain" description="PDZ" evidence="6">
    <location>
        <begin position="339"/>
        <end position="424"/>
    </location>
</feature>
<dbReference type="PROSITE" id="PS50002">
    <property type="entry name" value="SH3"/>
    <property type="match status" value="1"/>
</dbReference>
<dbReference type="SUPFAM" id="SSF50156">
    <property type="entry name" value="PDZ domain-like"/>
    <property type="match status" value="1"/>
</dbReference>
<evidence type="ECO:0000256" key="1">
    <source>
        <dbReference type="ARBA" id="ARBA00007014"/>
    </source>
</evidence>
<dbReference type="Gene3D" id="2.30.42.10">
    <property type="match status" value="1"/>
</dbReference>
<dbReference type="Proteomes" id="UP001159428">
    <property type="component" value="Unassembled WGS sequence"/>
</dbReference>
<dbReference type="InterPro" id="IPR001452">
    <property type="entry name" value="SH3_domain"/>
</dbReference>
<dbReference type="Pfam" id="PF00595">
    <property type="entry name" value="PDZ"/>
    <property type="match status" value="1"/>
</dbReference>
<evidence type="ECO:0000313" key="9">
    <source>
        <dbReference type="Proteomes" id="UP001159428"/>
    </source>
</evidence>
<dbReference type="SUPFAM" id="SSF50044">
    <property type="entry name" value="SH3-domain"/>
    <property type="match status" value="1"/>
</dbReference>
<dbReference type="InterPro" id="IPR004172">
    <property type="entry name" value="L27_dom"/>
</dbReference>
<dbReference type="SUPFAM" id="SSF101288">
    <property type="entry name" value="L27 domain"/>
    <property type="match status" value="1"/>
</dbReference>
<dbReference type="InterPro" id="IPR020590">
    <property type="entry name" value="Guanylate_kinase_CS"/>
</dbReference>
<evidence type="ECO:0008006" key="10">
    <source>
        <dbReference type="Google" id="ProtNLM"/>
    </source>
</evidence>
<dbReference type="SMART" id="SM00569">
    <property type="entry name" value="L27"/>
    <property type="match status" value="2"/>
</dbReference>
<protein>
    <recommendedName>
        <fullName evidence="10">MAGUK p55 subfamily member 7</fullName>
    </recommendedName>
</protein>
<reference evidence="8 9" key="1">
    <citation type="submission" date="2022-05" db="EMBL/GenBank/DDBJ databases">
        <authorList>
            <consortium name="Genoscope - CEA"/>
            <person name="William W."/>
        </authorList>
    </citation>
    <scope>NUCLEOTIDE SEQUENCE [LARGE SCALE GENOMIC DNA]</scope>
</reference>
<dbReference type="InterPro" id="IPR036028">
    <property type="entry name" value="SH3-like_dom_sf"/>
</dbReference>
<dbReference type="Pfam" id="PF00018">
    <property type="entry name" value="SH3_1"/>
    <property type="match status" value="1"/>
</dbReference>
<evidence type="ECO:0000313" key="8">
    <source>
        <dbReference type="EMBL" id="CAH3153039.1"/>
    </source>
</evidence>
<comment type="caution">
    <text evidence="8">The sequence shown here is derived from an EMBL/GenBank/DDBJ whole genome shotgun (WGS) entry which is preliminary data.</text>
</comment>
<dbReference type="Gene3D" id="3.40.50.300">
    <property type="entry name" value="P-loop containing nucleotide triphosphate hydrolases"/>
    <property type="match status" value="1"/>
</dbReference>
<evidence type="ECO:0000259" key="6">
    <source>
        <dbReference type="PROSITE" id="PS50106"/>
    </source>
</evidence>
<evidence type="ECO:0000259" key="7">
    <source>
        <dbReference type="PROSITE" id="PS51022"/>
    </source>
</evidence>
<dbReference type="InterPro" id="IPR014775">
    <property type="entry name" value="L27_C"/>
</dbReference>
<dbReference type="SUPFAM" id="SSF52540">
    <property type="entry name" value="P-loop containing nucleoside triphosphate hydrolases"/>
    <property type="match status" value="1"/>
</dbReference>
<evidence type="ECO:0000259" key="4">
    <source>
        <dbReference type="PROSITE" id="PS50002"/>
    </source>
</evidence>
<accession>A0AAU9XNA9</accession>
<dbReference type="PANTHER" id="PTHR23122">
    <property type="entry name" value="MEMBRANE-ASSOCIATED GUANYLATE KINASE MAGUK"/>
    <property type="match status" value="1"/>
</dbReference>
<dbReference type="Gene3D" id="2.30.30.40">
    <property type="entry name" value="SH3 Domains"/>
    <property type="match status" value="1"/>
</dbReference>
<name>A0AAU9XNA9_9CNID</name>
<dbReference type="InterPro" id="IPR036892">
    <property type="entry name" value="L27_dom_sf"/>
</dbReference>
<dbReference type="Pfam" id="PF00625">
    <property type="entry name" value="Guanylate_kin"/>
    <property type="match status" value="1"/>
</dbReference>
<evidence type="ECO:0000259" key="5">
    <source>
        <dbReference type="PROSITE" id="PS50052"/>
    </source>
</evidence>
<dbReference type="SMART" id="SM00228">
    <property type="entry name" value="PDZ"/>
    <property type="match status" value="1"/>
</dbReference>
<sequence length="778" mass="88352">MPIVCQAKSADPTFQRVLSCLEQIRRKFDSHQHQDADFQFLGSRNDFWKFFKFHDTEKEKLHVEGKRAVDLADQLLAVPIPPASTNKEMQELQHILTKPHFKGLLQAYDSIQASDFSPVIFEDEIEKEPSFTDLGSEPEKEDIGQIISVEHHQENAEGNDDDTFSAETSVTTVFIDYVDCGVDSDYCVESKDVDEAEGAEVRNITENFTEKGNGNTDLLWLDTDETDGNETEVSENFADKGEDTTDLPGLDRPTVSQTYATDCTLEVEEQGNKKAKDTLEFDNRETQIRDVPITTDIEKDTSVKEASIEENGFKEKECTIENINVDGSGLQPSNSAVKTVILFRNSKETLGITVKAVCSNENKEKIIVARILSGGLADNFASLYENDEILEINGRPVNGLTANQVAEIMDGITGSIEIKVLPTNKDKKLTKETKISLRAFFDYNPLQDPLIPCKEVGVAFRAGDVLHVVNMDDANWWQARKDGCNHDKAGLIPSKDFQERRQQLNRISSTNDVTTQKDKNGKLTSPFKKMRKKTDSNKVLCDFLKDIPILGWPAYEPVAKYLQRPEKKRLLLLIGAPGVGRNELKKMLLSSSPDKFITTVPHTSRHMKSYEADGKDYFFVSRQTMENFIQKRKFIEFGEYKGCLYGTSKDSITRALKSRKTCVLKVQPEVMLLLRTTEFKPYCVFVKPPSLKELRTSRLTVQTKKKKASDKSSIRTFSEEELQEMISTSRMLEETYGRFFDLTIENKDIEEAYVSIVDTFENLEQEEQWVPLDWTQQS</sequence>
<dbReference type="InterPro" id="IPR008144">
    <property type="entry name" value="Guanylate_kin-like_dom"/>
</dbReference>